<dbReference type="Proteomes" id="UP000315525">
    <property type="component" value="Unassembled WGS sequence"/>
</dbReference>
<sequence>MALVSMKELLEAGVHFGHKTRRWNPKMKRFIFAERNGIYIINLQKTLVKLKEAYTAIRDNIAGGGTILFVGTKRQAKDSVKEEGERCGAFYVSERWLGGMLTNFRTIRKTVDRMKQIEKMRGNGAFGLLPKKEVLRLEREYKKYDKVLSGIKAMEDLPTMVYLVDAHKERIVVNEACRLKIPIVSIVDTNIDPDPIDYPVPGNDDAIRSIKLITSLMANAVVEGKELIAKSSSEEDEGGKKEE</sequence>
<dbReference type="GO" id="GO:0006412">
    <property type="term" value="P:translation"/>
    <property type="evidence" value="ECO:0007669"/>
    <property type="project" value="UniProtKB-UniRule"/>
</dbReference>
<dbReference type="InterPro" id="IPR018130">
    <property type="entry name" value="Ribosomal_uS2_CS"/>
</dbReference>
<dbReference type="PANTHER" id="PTHR12534">
    <property type="entry name" value="30S RIBOSOMAL PROTEIN S2 PROKARYOTIC AND ORGANELLAR"/>
    <property type="match status" value="1"/>
</dbReference>
<organism evidence="6 7">
    <name type="scientific">candidate division TA06 bacterium</name>
    <dbReference type="NCBI Taxonomy" id="2250710"/>
    <lineage>
        <taxon>Bacteria</taxon>
        <taxon>Bacteria division TA06</taxon>
    </lineage>
</organism>
<dbReference type="InterPro" id="IPR005706">
    <property type="entry name" value="Ribosomal_uS2_bac/mit/plastid"/>
</dbReference>
<evidence type="ECO:0000256" key="1">
    <source>
        <dbReference type="ARBA" id="ARBA00006242"/>
    </source>
</evidence>
<dbReference type="GO" id="GO:0022627">
    <property type="term" value="C:cytosolic small ribosomal subunit"/>
    <property type="evidence" value="ECO:0007669"/>
    <property type="project" value="TreeGrafter"/>
</dbReference>
<comment type="caution">
    <text evidence="6">The sequence shown here is derived from an EMBL/GenBank/DDBJ whole genome shotgun (WGS) entry which is preliminary data.</text>
</comment>
<dbReference type="NCBIfam" id="TIGR01011">
    <property type="entry name" value="rpsB_bact"/>
    <property type="match status" value="1"/>
</dbReference>
<dbReference type="PRINTS" id="PR00395">
    <property type="entry name" value="RIBOSOMALS2"/>
</dbReference>
<keyword evidence="3 5" id="KW-0687">Ribonucleoprotein</keyword>
<keyword evidence="2 5" id="KW-0689">Ribosomal protein</keyword>
<dbReference type="PROSITE" id="PS00962">
    <property type="entry name" value="RIBOSOMAL_S2_1"/>
    <property type="match status" value="1"/>
</dbReference>
<dbReference type="FunFam" id="1.10.287.610:FF:000001">
    <property type="entry name" value="30S ribosomal protein S2"/>
    <property type="match status" value="1"/>
</dbReference>
<accession>A0A523UTE4</accession>
<dbReference type="CDD" id="cd01425">
    <property type="entry name" value="RPS2"/>
    <property type="match status" value="1"/>
</dbReference>
<dbReference type="InterPro" id="IPR001865">
    <property type="entry name" value="Ribosomal_uS2"/>
</dbReference>
<protein>
    <recommendedName>
        <fullName evidence="4 5">Small ribosomal subunit protein uS2</fullName>
    </recommendedName>
</protein>
<evidence type="ECO:0000313" key="7">
    <source>
        <dbReference type="Proteomes" id="UP000315525"/>
    </source>
</evidence>
<evidence type="ECO:0000256" key="5">
    <source>
        <dbReference type="HAMAP-Rule" id="MF_00291"/>
    </source>
</evidence>
<dbReference type="Gene3D" id="1.10.287.610">
    <property type="entry name" value="Helix hairpin bin"/>
    <property type="match status" value="1"/>
</dbReference>
<gene>
    <name evidence="5 6" type="primary">rpsB</name>
    <name evidence="6" type="ORF">E3J62_06280</name>
</gene>
<evidence type="ECO:0000256" key="2">
    <source>
        <dbReference type="ARBA" id="ARBA00022980"/>
    </source>
</evidence>
<evidence type="ECO:0000256" key="3">
    <source>
        <dbReference type="ARBA" id="ARBA00023274"/>
    </source>
</evidence>
<evidence type="ECO:0000313" key="6">
    <source>
        <dbReference type="EMBL" id="TET45775.1"/>
    </source>
</evidence>
<comment type="similarity">
    <text evidence="1 5">Belongs to the universal ribosomal protein uS2 family.</text>
</comment>
<dbReference type="Pfam" id="PF00318">
    <property type="entry name" value="Ribosomal_S2"/>
    <property type="match status" value="1"/>
</dbReference>
<dbReference type="HAMAP" id="MF_00291_B">
    <property type="entry name" value="Ribosomal_uS2_B"/>
    <property type="match status" value="1"/>
</dbReference>
<dbReference type="SUPFAM" id="SSF52313">
    <property type="entry name" value="Ribosomal protein S2"/>
    <property type="match status" value="1"/>
</dbReference>
<proteinExistence type="inferred from homology"/>
<dbReference type="PANTHER" id="PTHR12534:SF0">
    <property type="entry name" value="SMALL RIBOSOMAL SUBUNIT PROTEIN US2M"/>
    <property type="match status" value="1"/>
</dbReference>
<dbReference type="GO" id="GO:0003735">
    <property type="term" value="F:structural constituent of ribosome"/>
    <property type="evidence" value="ECO:0007669"/>
    <property type="project" value="InterPro"/>
</dbReference>
<reference evidence="6 7" key="1">
    <citation type="submission" date="2019-03" db="EMBL/GenBank/DDBJ databases">
        <title>Metabolic potential of uncultured bacteria and archaea associated with petroleum seepage in deep-sea sediments.</title>
        <authorList>
            <person name="Dong X."/>
            <person name="Hubert C."/>
        </authorList>
    </citation>
    <scope>NUCLEOTIDE SEQUENCE [LARGE SCALE GENOMIC DNA]</scope>
    <source>
        <strain evidence="6">E44_bin18</strain>
    </source>
</reference>
<evidence type="ECO:0000256" key="4">
    <source>
        <dbReference type="ARBA" id="ARBA00035256"/>
    </source>
</evidence>
<dbReference type="Gene3D" id="3.40.50.10490">
    <property type="entry name" value="Glucose-6-phosphate isomerase like protein, domain 1"/>
    <property type="match status" value="1"/>
</dbReference>
<dbReference type="AlphaFoldDB" id="A0A523UTE4"/>
<dbReference type="InterPro" id="IPR023591">
    <property type="entry name" value="Ribosomal_uS2_flav_dom_sf"/>
</dbReference>
<name>A0A523UTE4_UNCT6</name>
<dbReference type="EMBL" id="SOJN01000075">
    <property type="protein sequence ID" value="TET45775.1"/>
    <property type="molecule type" value="Genomic_DNA"/>
</dbReference>